<organism evidence="1 2">
    <name type="scientific">Zarea fungicola</name>
    <dbReference type="NCBI Taxonomy" id="93591"/>
    <lineage>
        <taxon>Eukaryota</taxon>
        <taxon>Fungi</taxon>
        <taxon>Dikarya</taxon>
        <taxon>Ascomycota</taxon>
        <taxon>Pezizomycotina</taxon>
        <taxon>Sordariomycetes</taxon>
        <taxon>Hypocreomycetidae</taxon>
        <taxon>Hypocreales</taxon>
        <taxon>Cordycipitaceae</taxon>
        <taxon>Zarea</taxon>
    </lineage>
</organism>
<name>A0ACC1NQ76_9HYPO</name>
<dbReference type="Proteomes" id="UP001143910">
    <property type="component" value="Unassembled WGS sequence"/>
</dbReference>
<keyword evidence="2" id="KW-1185">Reference proteome</keyword>
<evidence type="ECO:0000313" key="2">
    <source>
        <dbReference type="Proteomes" id="UP001143910"/>
    </source>
</evidence>
<sequence>MAHNTRDARKTRLWQEMEEHFHQLHAPAFGKPFSAAEIDAAPDGNQVVFTGGTWEKLAGIPNSNIYIASAKTGLIRALTSGPQQARCPKWSPDGKSIAFLSDRAQKGRSQLYLLHGEFGEAQPAAAIDGTIEYISWSPKGTEILIGVAGDGAEKAGAQGSGGIGVGPEESIPDWMPEVEGEAKPDTYRSLWIYDTIKTELRRASRVGLNVWEATWCGPSQVAAVISEQPGEGAWYDAALALIPTETDGTPGTERIVYRGKRQLAVPAASASGARLAVLEGVCSDRGIMAGDVLLIDVSQGTASKLDTGGVDTTQLKWRDEEQLFYIGIRGLRTVAGNITVQDNKSHTLWDTAETCGSYYPDASLLPGDSFAVVGESWTRYPEIAIIDMGEYRTIATLDHEGGAWLRSKLGPVEEVRWTAPDGLEIEGLLALPNTGSKPYPLVLYAHGGPTWAFRNKWQIGGSHTALLVSRGYAVLFPNPRGSSGRGQDFAERVFGDMGGLDTNDFLSGIDALIKRGIVDPKRLGVCGGSYGGYVSTWLVTQTTRFAASVPIAPVSDWVSMHTTCNIPEFCSLGLDGKPYALNGLYVQRSPLHFASRCRTPTLQICGSEDRCTPPTQALQFHRALVEHGTKSVFVQYPGEGHGLDGGAHARQMKA</sequence>
<dbReference type="EMBL" id="JANJQO010000131">
    <property type="protein sequence ID" value="KAJ2981432.1"/>
    <property type="molecule type" value="Genomic_DNA"/>
</dbReference>
<proteinExistence type="predicted"/>
<protein>
    <submittedName>
        <fullName evidence="1">Uncharacterized protein</fullName>
    </submittedName>
</protein>
<gene>
    <name evidence="1" type="ORF">NQ176_g2020</name>
</gene>
<comment type="caution">
    <text evidence="1">The sequence shown here is derived from an EMBL/GenBank/DDBJ whole genome shotgun (WGS) entry which is preliminary data.</text>
</comment>
<evidence type="ECO:0000313" key="1">
    <source>
        <dbReference type="EMBL" id="KAJ2981432.1"/>
    </source>
</evidence>
<reference evidence="1" key="1">
    <citation type="submission" date="2022-08" db="EMBL/GenBank/DDBJ databases">
        <title>Genome Sequence of Lecanicillium fungicola.</title>
        <authorList>
            <person name="Buettner E."/>
        </authorList>
    </citation>
    <scope>NUCLEOTIDE SEQUENCE</scope>
    <source>
        <strain evidence="1">Babe33</strain>
    </source>
</reference>
<accession>A0ACC1NQ76</accession>